<dbReference type="Pfam" id="PF12697">
    <property type="entry name" value="Abhydrolase_6"/>
    <property type="match status" value="1"/>
</dbReference>
<dbReference type="EMBL" id="LT629701">
    <property type="protein sequence ID" value="SDM60540.1"/>
    <property type="molecule type" value="Genomic_DNA"/>
</dbReference>
<dbReference type="Proteomes" id="UP000183376">
    <property type="component" value="Chromosome I"/>
</dbReference>
<protein>
    <submittedName>
        <fullName evidence="3">Pimeloyl-ACP methyl ester carboxylesterase</fullName>
    </submittedName>
</protein>
<evidence type="ECO:0000313" key="4">
    <source>
        <dbReference type="Proteomes" id="UP000183376"/>
    </source>
</evidence>
<reference evidence="3 4" key="1">
    <citation type="submission" date="2016-10" db="EMBL/GenBank/DDBJ databases">
        <authorList>
            <person name="de Groot N.N."/>
        </authorList>
    </citation>
    <scope>NUCLEOTIDE SEQUENCE [LARGE SCALE GENOMIC DNA]</scope>
    <source>
        <strain evidence="3 4">DSM 44149</strain>
    </source>
</reference>
<dbReference type="AlphaFoldDB" id="A0A1G9UKS2"/>
<dbReference type="SUPFAM" id="SSF53474">
    <property type="entry name" value="alpha/beta-Hydrolases"/>
    <property type="match status" value="1"/>
</dbReference>
<evidence type="ECO:0000256" key="1">
    <source>
        <dbReference type="SAM" id="MobiDB-lite"/>
    </source>
</evidence>
<dbReference type="InterPro" id="IPR000073">
    <property type="entry name" value="AB_hydrolase_1"/>
</dbReference>
<dbReference type="Gene3D" id="3.40.50.1820">
    <property type="entry name" value="alpha/beta hydrolase"/>
    <property type="match status" value="1"/>
</dbReference>
<evidence type="ECO:0000313" key="3">
    <source>
        <dbReference type="EMBL" id="SDM60540.1"/>
    </source>
</evidence>
<keyword evidence="4" id="KW-1185">Reference proteome</keyword>
<feature type="domain" description="AB hydrolase-1" evidence="2">
    <location>
        <begin position="60"/>
        <end position="299"/>
    </location>
</feature>
<gene>
    <name evidence="3" type="ORF">SAMN04489726_2472</name>
</gene>
<sequence>MFLSAYARFRKRIVVPTALVAALMTPTTPAPHCSPQSTEAGVATWFCRPARITPRTPVQLLVHGATYDHHYWDAYSREAVRRGYATLAVDRLGFGRSAHPDPTKLTLAAQGRVLHELAMGLRRKGFRTIVLNGHSLGALAGRHAAALGGIDAMVLSGVAKPTARAARTPDPASGSPGQDFPFWPAEQDPKFANRNWPPGYMTTKPGARAGLFLHEGDYDPAVAAADEANKDTVPSAELAEADGSTTPPPPAGTPVLTVLGRFDALYCPTTGDCRTDPAGRGAHIVERSGHCINLGHGAADFYRLTFSWLSKEIAVFARSSDSSDAG</sequence>
<organism evidence="3 4">
    <name type="scientific">Allokutzneria albata</name>
    <name type="common">Kibdelosporangium albatum</name>
    <dbReference type="NCBI Taxonomy" id="211114"/>
    <lineage>
        <taxon>Bacteria</taxon>
        <taxon>Bacillati</taxon>
        <taxon>Actinomycetota</taxon>
        <taxon>Actinomycetes</taxon>
        <taxon>Pseudonocardiales</taxon>
        <taxon>Pseudonocardiaceae</taxon>
        <taxon>Allokutzneria</taxon>
    </lineage>
</organism>
<accession>A0A1G9UKS2</accession>
<proteinExistence type="predicted"/>
<name>A0A1G9UKS2_ALLAB</name>
<dbReference type="InterPro" id="IPR029058">
    <property type="entry name" value="AB_hydrolase_fold"/>
</dbReference>
<dbReference type="eggNOG" id="COG2267">
    <property type="taxonomic scope" value="Bacteria"/>
</dbReference>
<dbReference type="GO" id="GO:0003824">
    <property type="term" value="F:catalytic activity"/>
    <property type="evidence" value="ECO:0007669"/>
    <property type="project" value="UniProtKB-ARBA"/>
</dbReference>
<evidence type="ECO:0000259" key="2">
    <source>
        <dbReference type="Pfam" id="PF12697"/>
    </source>
</evidence>
<feature type="region of interest" description="Disordered" evidence="1">
    <location>
        <begin position="227"/>
        <end position="250"/>
    </location>
</feature>
<dbReference type="STRING" id="211114.SAMN04489726_2472"/>